<comment type="caution">
    <text evidence="3">The sequence shown here is derived from an EMBL/GenBank/DDBJ whole genome shotgun (WGS) entry which is preliminary data.</text>
</comment>
<dbReference type="Proteomes" id="UP000546642">
    <property type="component" value="Unassembled WGS sequence"/>
</dbReference>
<evidence type="ECO:0000313" key="4">
    <source>
        <dbReference type="Proteomes" id="UP000546642"/>
    </source>
</evidence>
<organism evidence="3 4">
    <name type="scientific">Nocardiopsis mwathae</name>
    <dbReference type="NCBI Taxonomy" id="1472723"/>
    <lineage>
        <taxon>Bacteria</taxon>
        <taxon>Bacillati</taxon>
        <taxon>Actinomycetota</taxon>
        <taxon>Actinomycetes</taxon>
        <taxon>Streptosporangiales</taxon>
        <taxon>Nocardiopsidaceae</taxon>
        <taxon>Nocardiopsis</taxon>
    </lineage>
</organism>
<dbReference type="EMBL" id="JACHDS010000001">
    <property type="protein sequence ID" value="MBB6174857.1"/>
    <property type="molecule type" value="Genomic_DNA"/>
</dbReference>
<keyword evidence="4" id="KW-1185">Reference proteome</keyword>
<proteinExistence type="predicted"/>
<dbReference type="RefSeq" id="WP_184079163.1">
    <property type="nucleotide sequence ID" value="NZ_JACHDS010000001.1"/>
</dbReference>
<evidence type="ECO:0000313" key="3">
    <source>
        <dbReference type="EMBL" id="MBB6174857.1"/>
    </source>
</evidence>
<gene>
    <name evidence="3" type="ORF">HNR23_004917</name>
</gene>
<evidence type="ECO:0000259" key="2">
    <source>
        <dbReference type="Pfam" id="PF04149"/>
    </source>
</evidence>
<dbReference type="InterPro" id="IPR007278">
    <property type="entry name" value="DUF397"/>
</dbReference>
<reference evidence="3 4" key="1">
    <citation type="submission" date="2020-08" db="EMBL/GenBank/DDBJ databases">
        <title>Sequencing the genomes of 1000 actinobacteria strains.</title>
        <authorList>
            <person name="Klenk H.-P."/>
        </authorList>
    </citation>
    <scope>NUCLEOTIDE SEQUENCE [LARGE SCALE GENOMIC DNA]</scope>
    <source>
        <strain evidence="3 4">DSM 46659</strain>
    </source>
</reference>
<evidence type="ECO:0000256" key="1">
    <source>
        <dbReference type="SAM" id="MobiDB-lite"/>
    </source>
</evidence>
<protein>
    <recommendedName>
        <fullName evidence="2">DUF397 domain-containing protein</fullName>
    </recommendedName>
</protein>
<name>A0A7X0D7Q2_9ACTN</name>
<dbReference type="AlphaFoldDB" id="A0A7X0D7Q2"/>
<accession>A0A7X0D7Q2</accession>
<dbReference type="Pfam" id="PF04149">
    <property type="entry name" value="DUF397"/>
    <property type="match status" value="1"/>
</dbReference>
<feature type="domain" description="DUF397" evidence="2">
    <location>
        <begin position="16"/>
        <end position="66"/>
    </location>
</feature>
<feature type="region of interest" description="Disordered" evidence="1">
    <location>
        <begin position="1"/>
        <end position="20"/>
    </location>
</feature>
<sequence>MSKRDLTMASSPMPREWHTSTYTQERGACVEVAEGLFTGVRDSKNRDLGALFFAAPEWQAFVTVVKCDEL</sequence>